<reference evidence="1" key="1">
    <citation type="journal article" date="2013" name="Nature">
        <title>Draft genome of the wheat A-genome progenitor Triticum urartu.</title>
        <authorList>
            <person name="Ling H.Q."/>
            <person name="Zhao S."/>
            <person name="Liu D."/>
            <person name="Wang J."/>
            <person name="Sun H."/>
            <person name="Zhang C."/>
            <person name="Fan H."/>
            <person name="Li D."/>
            <person name="Dong L."/>
            <person name="Tao Y."/>
            <person name="Gao C."/>
            <person name="Wu H."/>
            <person name="Li Y."/>
            <person name="Cui Y."/>
            <person name="Guo X."/>
            <person name="Zheng S."/>
            <person name="Wang B."/>
            <person name="Yu K."/>
            <person name="Liang Q."/>
            <person name="Yang W."/>
            <person name="Lou X."/>
            <person name="Chen J."/>
            <person name="Feng M."/>
            <person name="Jian J."/>
            <person name="Zhang X."/>
            <person name="Luo G."/>
            <person name="Jiang Y."/>
            <person name="Liu J."/>
            <person name="Wang Z."/>
            <person name="Sha Y."/>
            <person name="Zhang B."/>
            <person name="Wu H."/>
            <person name="Tang D."/>
            <person name="Shen Q."/>
            <person name="Xue P."/>
            <person name="Zou S."/>
            <person name="Wang X."/>
            <person name="Liu X."/>
            <person name="Wang F."/>
            <person name="Yang Y."/>
            <person name="An X."/>
            <person name="Dong Z."/>
            <person name="Zhang K."/>
            <person name="Zhang X."/>
            <person name="Luo M.C."/>
            <person name="Dvorak J."/>
            <person name="Tong Y."/>
            <person name="Wang J."/>
            <person name="Yang H."/>
            <person name="Li Z."/>
            <person name="Wang D."/>
            <person name="Zhang A."/>
            <person name="Wang J."/>
        </authorList>
    </citation>
    <scope>NUCLEOTIDE SEQUENCE</scope>
</reference>
<dbReference type="AlphaFoldDB" id="M7Z8A5"/>
<sequence>MAPPRAGGQPWEHNCSSDRHGSPGSNHAKFVVVAPSPSLAAVIASASRPVRRCAWSPLLLRVVHLRNRPRMPGPPWFLPKLQVLASPAISGVPAPSCRPLPCLKSPCPVLDSASSRGGRTPRQIRSKSGARVDSR</sequence>
<evidence type="ECO:0000313" key="1">
    <source>
        <dbReference type="EMBL" id="EMS48585.1"/>
    </source>
</evidence>
<name>M7Z8A5_TRIUA</name>
<protein>
    <submittedName>
        <fullName evidence="1">Uncharacterized protein</fullName>
    </submittedName>
</protein>
<accession>M7Z8A5</accession>
<dbReference type="EMBL" id="KD250558">
    <property type="protein sequence ID" value="EMS48585.1"/>
    <property type="molecule type" value="Genomic_DNA"/>
</dbReference>
<proteinExistence type="predicted"/>
<gene>
    <name evidence="1" type="ORF">TRIUR3_25224</name>
</gene>
<organism evidence="1">
    <name type="scientific">Triticum urartu</name>
    <name type="common">Red wild einkorn</name>
    <name type="synonym">Crithodium urartu</name>
    <dbReference type="NCBI Taxonomy" id="4572"/>
    <lineage>
        <taxon>Eukaryota</taxon>
        <taxon>Viridiplantae</taxon>
        <taxon>Streptophyta</taxon>
        <taxon>Embryophyta</taxon>
        <taxon>Tracheophyta</taxon>
        <taxon>Spermatophyta</taxon>
        <taxon>Magnoliopsida</taxon>
        <taxon>Liliopsida</taxon>
        <taxon>Poales</taxon>
        <taxon>Poaceae</taxon>
        <taxon>BOP clade</taxon>
        <taxon>Pooideae</taxon>
        <taxon>Triticodae</taxon>
        <taxon>Triticeae</taxon>
        <taxon>Triticinae</taxon>
        <taxon>Triticum</taxon>
    </lineage>
</organism>